<sequence>MMTTHVHILRHLHSLYKLTLISLLPPPQSLSAFNFPLGFLFPKLWLFIKMSMESNPLFNPPTGFSSVLSLELFICLFLFIFVFGFWLSPGGLAWALSKFKAQIPSKTAIPGPSGFPILGLVLSFTGSLTHRVLAKLAETSKAKPLMAFSVGFTRFVISSHPNTAKELLNSSAFADRPIKESAYELLFHKAMGFAPFGEYWRNLRRISSTHLFNPKRIASFGLFRESIGCKMVEEMKGLMERSGEVEVRKVLHFGSLNNVMMSVFGRSYEFGGELGCGNGEGFELEGLVSEGYELLGIFNWSDHFPLLGFLDLQGVRRRCKKLVAKVNAFVGKIIEEHRVKRDENNGVLVTDHESGDFVDVLLDLEENKLSDSDMIAVLWEMIFRGTDTVAILLEWILARMILHPDIQAQAQSEIDAVVGTPTRSVSDSDLPKLPYLRAIVKETLRMHPPGPLLSWARLAIHDTHIGHHFIPAGTTAMVNMFAITHDEKIWSNPNEFKPERFINEDVPIMGSDLRLAPFGSGRRVCPGKAMGLATVELWLGQLLQSFKWVPCDGQSGVDLSETLKLSLEMKNSLVCKAVPRVPLQLRRLLLRYLSTSSSSPSSSQTLQTHIPFLPQNATHFRHSRPAIVTGTSSHFLSLPHFFLSKPFSSSAPPTQDPDQSELAQSFSSELLQDSSSDPLSVTQRLQLSFSHITPTAPLVLNVLNQSPEAGRTVLGFNQWLISNPNFEHTDETLSYFVDYFGRRKDFKATHDVIVSAGGVAGAKTFASAIDRLVRAGRPAQAVSFFEKMEKDYGLKRDKDSLKLVIEKLCENGFASNAEKMVKGLANEFFPDEYMCDLLIKGWCVDGKLEEARRLAGEMYRGGFEIGSTAYNAILDCVSKLCRKKDPFRLHSEVEEILVDMDTHGVPRNVETFNVLISNLCKIRKTEDALNLFERMGEWGCYPNETTFLVLIRSLYQAARIGEGDEMIDRMKSAGFGEALNKKEYYGFLKILCGIERIDHTLRVFKKMKEDKCEPGIKTYELLMGKLHAHNRVDRATALFNEAQKRGVPLTQKAYPVDPYFLKKKKELKALKKGAKKEKKRETFPEKMARKKRRLKQIRLSFVKKPKKMQRRAY</sequence>
<keyword evidence="8" id="KW-0503">Monooxygenase</keyword>
<dbReference type="Proteomes" id="UP000290289">
    <property type="component" value="Chromosome 14"/>
</dbReference>
<keyword evidence="6" id="KW-0560">Oxidoreductase</keyword>
<organism evidence="13 14">
    <name type="scientific">Malus domestica</name>
    <name type="common">Apple</name>
    <name type="synonym">Pyrus malus</name>
    <dbReference type="NCBI Taxonomy" id="3750"/>
    <lineage>
        <taxon>Eukaryota</taxon>
        <taxon>Viridiplantae</taxon>
        <taxon>Streptophyta</taxon>
        <taxon>Embryophyta</taxon>
        <taxon>Tracheophyta</taxon>
        <taxon>Spermatophyta</taxon>
        <taxon>Magnoliopsida</taxon>
        <taxon>eudicotyledons</taxon>
        <taxon>Gunneridae</taxon>
        <taxon>Pentapetalae</taxon>
        <taxon>rosids</taxon>
        <taxon>fabids</taxon>
        <taxon>Rosales</taxon>
        <taxon>Rosaceae</taxon>
        <taxon>Amygdaloideae</taxon>
        <taxon>Maleae</taxon>
        <taxon>Malus</taxon>
    </lineage>
</organism>
<evidence type="ECO:0000256" key="1">
    <source>
        <dbReference type="ARBA" id="ARBA00001971"/>
    </source>
</evidence>
<feature type="compositionally biased region" description="Polar residues" evidence="11">
    <location>
        <begin position="648"/>
        <end position="663"/>
    </location>
</feature>
<dbReference type="InterPro" id="IPR017972">
    <property type="entry name" value="Cyt_P450_CS"/>
</dbReference>
<keyword evidence="12" id="KW-0812">Transmembrane</keyword>
<dbReference type="InterPro" id="IPR001128">
    <property type="entry name" value="Cyt_P450"/>
</dbReference>
<feature type="region of interest" description="Disordered" evidence="11">
    <location>
        <begin position="648"/>
        <end position="667"/>
    </location>
</feature>
<dbReference type="STRING" id="3750.A0A498I2M7"/>
<dbReference type="InterPro" id="IPR036396">
    <property type="entry name" value="Cyt_P450_sf"/>
</dbReference>
<dbReference type="PANTHER" id="PTHR47946">
    <property type="entry name" value="CYTOCHROME P450 78A7-RELATED"/>
    <property type="match status" value="1"/>
</dbReference>
<dbReference type="GO" id="GO:0020037">
    <property type="term" value="F:heme binding"/>
    <property type="evidence" value="ECO:0007669"/>
    <property type="project" value="InterPro"/>
</dbReference>
<comment type="cofactor">
    <cofactor evidence="1 9">
        <name>heme</name>
        <dbReference type="ChEBI" id="CHEBI:30413"/>
    </cofactor>
</comment>
<dbReference type="InterPro" id="IPR002401">
    <property type="entry name" value="Cyt_P450_E_grp-I"/>
</dbReference>
<evidence type="ECO:0000313" key="14">
    <source>
        <dbReference type="Proteomes" id="UP000290289"/>
    </source>
</evidence>
<dbReference type="Pfam" id="PF00067">
    <property type="entry name" value="p450"/>
    <property type="match status" value="1"/>
</dbReference>
<keyword evidence="14" id="KW-1185">Reference proteome</keyword>
<feature type="repeat" description="PPR" evidence="10">
    <location>
        <begin position="831"/>
        <end position="865"/>
    </location>
</feature>
<dbReference type="Gene3D" id="1.25.40.10">
    <property type="entry name" value="Tetratricopeptide repeat domain"/>
    <property type="match status" value="3"/>
</dbReference>
<dbReference type="PANTHER" id="PTHR47946:SF14">
    <property type="entry name" value="CYTOCHROME P450 FAMILY PROTEIN"/>
    <property type="match status" value="1"/>
</dbReference>
<dbReference type="FunFam" id="1.10.630.10:FF:000016">
    <property type="entry name" value="Cytochrome P450 78A5"/>
    <property type="match status" value="1"/>
</dbReference>
<proteinExistence type="inferred from homology"/>
<dbReference type="PRINTS" id="PR00463">
    <property type="entry name" value="EP450I"/>
</dbReference>
<dbReference type="PRINTS" id="PR00385">
    <property type="entry name" value="P450"/>
</dbReference>
<evidence type="ECO:0000256" key="12">
    <source>
        <dbReference type="SAM" id="Phobius"/>
    </source>
</evidence>
<dbReference type="InterPro" id="IPR002885">
    <property type="entry name" value="PPR_rpt"/>
</dbReference>
<dbReference type="NCBIfam" id="TIGR00756">
    <property type="entry name" value="PPR"/>
    <property type="match status" value="1"/>
</dbReference>
<keyword evidence="5" id="KW-0677">Repeat</keyword>
<feature type="repeat" description="PPR" evidence="10">
    <location>
        <begin position="908"/>
        <end position="942"/>
    </location>
</feature>
<dbReference type="SUPFAM" id="SSF48264">
    <property type="entry name" value="Cytochrome P450"/>
    <property type="match status" value="1"/>
</dbReference>
<keyword evidence="4 9" id="KW-0479">Metal-binding</keyword>
<evidence type="ECO:0000256" key="8">
    <source>
        <dbReference type="ARBA" id="ARBA00023033"/>
    </source>
</evidence>
<dbReference type="GO" id="GO:0004497">
    <property type="term" value="F:monooxygenase activity"/>
    <property type="evidence" value="ECO:0007669"/>
    <property type="project" value="UniProtKB-KW"/>
</dbReference>
<dbReference type="Pfam" id="PF01535">
    <property type="entry name" value="PPR"/>
    <property type="match status" value="2"/>
</dbReference>
<keyword evidence="7 9" id="KW-0408">Iron</keyword>
<accession>A0A498I2M7</accession>
<dbReference type="AlphaFoldDB" id="A0A498I2M7"/>
<reference evidence="13 14" key="1">
    <citation type="submission" date="2018-10" db="EMBL/GenBank/DDBJ databases">
        <title>A high-quality apple genome assembly.</title>
        <authorList>
            <person name="Hu J."/>
        </authorList>
    </citation>
    <scope>NUCLEOTIDE SEQUENCE [LARGE SCALE GENOMIC DNA]</scope>
    <source>
        <strain evidence="14">cv. HFTH1</strain>
        <tissue evidence="13">Young leaf</tissue>
    </source>
</reference>
<dbReference type="Pfam" id="PF13812">
    <property type="entry name" value="PPR_3"/>
    <property type="match status" value="1"/>
</dbReference>
<keyword evidence="3 9" id="KW-0349">Heme</keyword>
<dbReference type="GO" id="GO:0048608">
    <property type="term" value="P:reproductive structure development"/>
    <property type="evidence" value="ECO:0007669"/>
    <property type="project" value="UniProtKB-ARBA"/>
</dbReference>
<dbReference type="InterPro" id="IPR011990">
    <property type="entry name" value="TPR-like_helical_dom_sf"/>
</dbReference>
<feature type="binding site" description="axial binding residue" evidence="9">
    <location>
        <position position="525"/>
    </location>
    <ligand>
        <name>heme</name>
        <dbReference type="ChEBI" id="CHEBI:30413"/>
    </ligand>
    <ligandPart>
        <name>Fe</name>
        <dbReference type="ChEBI" id="CHEBI:18248"/>
    </ligandPart>
</feature>
<dbReference type="EMBL" id="RDQH01000340">
    <property type="protein sequence ID" value="RXH77420.1"/>
    <property type="molecule type" value="Genomic_DNA"/>
</dbReference>
<evidence type="ECO:0000256" key="10">
    <source>
        <dbReference type="PROSITE-ProRule" id="PRU00708"/>
    </source>
</evidence>
<evidence type="ECO:0000256" key="4">
    <source>
        <dbReference type="ARBA" id="ARBA00022723"/>
    </source>
</evidence>
<dbReference type="GO" id="GO:0005506">
    <property type="term" value="F:iron ion binding"/>
    <property type="evidence" value="ECO:0007669"/>
    <property type="project" value="InterPro"/>
</dbReference>
<evidence type="ECO:0000256" key="3">
    <source>
        <dbReference type="ARBA" id="ARBA00022617"/>
    </source>
</evidence>
<dbReference type="InterPro" id="IPR051996">
    <property type="entry name" value="Cytochrome_P450_78A"/>
</dbReference>
<dbReference type="Pfam" id="PF13041">
    <property type="entry name" value="PPR_2"/>
    <property type="match status" value="1"/>
</dbReference>
<evidence type="ECO:0000256" key="11">
    <source>
        <dbReference type="SAM" id="MobiDB-lite"/>
    </source>
</evidence>
<dbReference type="FunFam" id="1.25.40.10:FF:000398">
    <property type="entry name" value="pentatricopeptide repeat-containing protein PNM1, mitochondrial"/>
    <property type="match status" value="1"/>
</dbReference>
<evidence type="ECO:0000313" key="13">
    <source>
        <dbReference type="EMBL" id="RXH77420.1"/>
    </source>
</evidence>
<feature type="transmembrane region" description="Helical" evidence="12">
    <location>
        <begin position="68"/>
        <end position="96"/>
    </location>
</feature>
<dbReference type="GO" id="GO:0016705">
    <property type="term" value="F:oxidoreductase activity, acting on paired donors, with incorporation or reduction of molecular oxygen"/>
    <property type="evidence" value="ECO:0007669"/>
    <property type="project" value="InterPro"/>
</dbReference>
<comment type="caution">
    <text evidence="13">The sequence shown here is derived from an EMBL/GenBank/DDBJ whole genome shotgun (WGS) entry which is preliminary data.</text>
</comment>
<evidence type="ECO:0008006" key="15">
    <source>
        <dbReference type="Google" id="ProtNLM"/>
    </source>
</evidence>
<keyword evidence="12" id="KW-1133">Transmembrane helix</keyword>
<dbReference type="Gene3D" id="1.10.630.10">
    <property type="entry name" value="Cytochrome P450"/>
    <property type="match status" value="1"/>
</dbReference>
<dbReference type="PROSITE" id="PS51375">
    <property type="entry name" value="PPR"/>
    <property type="match status" value="2"/>
</dbReference>
<evidence type="ECO:0000256" key="2">
    <source>
        <dbReference type="ARBA" id="ARBA00010617"/>
    </source>
</evidence>
<name>A0A498I2M7_MALDO</name>
<evidence type="ECO:0000256" key="7">
    <source>
        <dbReference type="ARBA" id="ARBA00023004"/>
    </source>
</evidence>
<evidence type="ECO:0000256" key="5">
    <source>
        <dbReference type="ARBA" id="ARBA00022737"/>
    </source>
</evidence>
<dbReference type="PROSITE" id="PS00086">
    <property type="entry name" value="CYTOCHROME_P450"/>
    <property type="match status" value="1"/>
</dbReference>
<dbReference type="CDD" id="cd11076">
    <property type="entry name" value="CYP78"/>
    <property type="match status" value="1"/>
</dbReference>
<evidence type="ECO:0000256" key="9">
    <source>
        <dbReference type="PIRSR" id="PIRSR602401-1"/>
    </source>
</evidence>
<evidence type="ECO:0000256" key="6">
    <source>
        <dbReference type="ARBA" id="ARBA00023002"/>
    </source>
</evidence>
<dbReference type="FunFam" id="1.25.40.10:FF:000897">
    <property type="entry name" value="Pentatricopeptide repeat-containing protein PNM1, mitochondrial"/>
    <property type="match status" value="1"/>
</dbReference>
<comment type="similarity">
    <text evidence="2">Belongs to the cytochrome P450 family.</text>
</comment>
<protein>
    <recommendedName>
        <fullName evidence="15">Pentacotripeptide-repeat region of PRORP domain-containing protein</fullName>
    </recommendedName>
</protein>
<gene>
    <name evidence="13" type="ORF">DVH24_023694</name>
</gene>
<keyword evidence="12" id="KW-0472">Membrane</keyword>